<dbReference type="Pfam" id="PF01814">
    <property type="entry name" value="Hemerythrin"/>
    <property type="match status" value="1"/>
</dbReference>
<sequence>MADNHALQPNFIKGQTSNQVRFFSEKVETPIPRIADVLRRDHHEIESVYDRILTSKDPDEQTRFQNQFTWEVARHAIGEELVVYPAFEKYLSKGGEMADRARREHQEMKEKLKEFQSLKSTDPQFHTKLKSLMADLQNHIEKEESGDLRRLEEVLSQPDSQGLSKSFDRTRMFVPSRSHPSAPNKPPFETVAGLLTAPMDRVADLFRKWPDETRFL</sequence>
<gene>
    <name evidence="2" type="ORF">ASPZODRAFT_71636</name>
</gene>
<name>A0A1L9SB21_9EURO</name>
<accession>A0A1L9SB21</accession>
<dbReference type="GeneID" id="34616233"/>
<organism evidence="2 3">
    <name type="scientific">Penicilliopsis zonata CBS 506.65</name>
    <dbReference type="NCBI Taxonomy" id="1073090"/>
    <lineage>
        <taxon>Eukaryota</taxon>
        <taxon>Fungi</taxon>
        <taxon>Dikarya</taxon>
        <taxon>Ascomycota</taxon>
        <taxon>Pezizomycotina</taxon>
        <taxon>Eurotiomycetes</taxon>
        <taxon>Eurotiomycetidae</taxon>
        <taxon>Eurotiales</taxon>
        <taxon>Aspergillaceae</taxon>
        <taxon>Penicilliopsis</taxon>
    </lineage>
</organism>
<dbReference type="Gene3D" id="1.20.120.520">
    <property type="entry name" value="nmb1532 protein domain like"/>
    <property type="match status" value="1"/>
</dbReference>
<evidence type="ECO:0000313" key="2">
    <source>
        <dbReference type="EMBL" id="OJJ44317.1"/>
    </source>
</evidence>
<protein>
    <recommendedName>
        <fullName evidence="1">Hemerythrin-like domain-containing protein</fullName>
    </recommendedName>
</protein>
<dbReference type="VEuPathDB" id="FungiDB:ASPZODRAFT_71636"/>
<evidence type="ECO:0000259" key="1">
    <source>
        <dbReference type="Pfam" id="PF01814"/>
    </source>
</evidence>
<dbReference type="EMBL" id="KV878348">
    <property type="protein sequence ID" value="OJJ44317.1"/>
    <property type="molecule type" value="Genomic_DNA"/>
</dbReference>
<dbReference type="InterPro" id="IPR012312">
    <property type="entry name" value="Hemerythrin-like"/>
</dbReference>
<proteinExistence type="predicted"/>
<keyword evidence="3" id="KW-1185">Reference proteome</keyword>
<dbReference type="PANTHER" id="PTHR35585:SF3">
    <property type="entry name" value="HEMERYTHRIN-LIKE DOMAIN-CONTAINING PROTEIN"/>
    <property type="match status" value="1"/>
</dbReference>
<dbReference type="PANTHER" id="PTHR35585">
    <property type="entry name" value="HHE DOMAIN PROTEIN (AFU_ORTHOLOGUE AFUA_4G00730)"/>
    <property type="match status" value="1"/>
</dbReference>
<evidence type="ECO:0000313" key="3">
    <source>
        <dbReference type="Proteomes" id="UP000184188"/>
    </source>
</evidence>
<reference evidence="3" key="1">
    <citation type="journal article" date="2017" name="Genome Biol.">
        <title>Comparative genomics reveals high biological diversity and specific adaptations in the industrially and medically important fungal genus Aspergillus.</title>
        <authorList>
            <person name="de Vries R.P."/>
            <person name="Riley R."/>
            <person name="Wiebenga A."/>
            <person name="Aguilar-Osorio G."/>
            <person name="Amillis S."/>
            <person name="Uchima C.A."/>
            <person name="Anderluh G."/>
            <person name="Asadollahi M."/>
            <person name="Askin M."/>
            <person name="Barry K."/>
            <person name="Battaglia E."/>
            <person name="Bayram O."/>
            <person name="Benocci T."/>
            <person name="Braus-Stromeyer S.A."/>
            <person name="Caldana C."/>
            <person name="Canovas D."/>
            <person name="Cerqueira G.C."/>
            <person name="Chen F."/>
            <person name="Chen W."/>
            <person name="Choi C."/>
            <person name="Clum A."/>
            <person name="Dos Santos R.A."/>
            <person name="Damasio A.R."/>
            <person name="Diallinas G."/>
            <person name="Emri T."/>
            <person name="Fekete E."/>
            <person name="Flipphi M."/>
            <person name="Freyberg S."/>
            <person name="Gallo A."/>
            <person name="Gournas C."/>
            <person name="Habgood R."/>
            <person name="Hainaut M."/>
            <person name="Harispe M.L."/>
            <person name="Henrissat B."/>
            <person name="Hilden K.S."/>
            <person name="Hope R."/>
            <person name="Hossain A."/>
            <person name="Karabika E."/>
            <person name="Karaffa L."/>
            <person name="Karanyi Z."/>
            <person name="Krasevec N."/>
            <person name="Kuo A."/>
            <person name="Kusch H."/>
            <person name="LaButti K."/>
            <person name="Lagendijk E.L."/>
            <person name="Lapidus A."/>
            <person name="Levasseur A."/>
            <person name="Lindquist E."/>
            <person name="Lipzen A."/>
            <person name="Logrieco A.F."/>
            <person name="MacCabe A."/>
            <person name="Maekelae M.R."/>
            <person name="Malavazi I."/>
            <person name="Melin P."/>
            <person name="Meyer V."/>
            <person name="Mielnichuk N."/>
            <person name="Miskei M."/>
            <person name="Molnar A.P."/>
            <person name="Mule G."/>
            <person name="Ngan C.Y."/>
            <person name="Orejas M."/>
            <person name="Orosz E."/>
            <person name="Ouedraogo J.P."/>
            <person name="Overkamp K.M."/>
            <person name="Park H.-S."/>
            <person name="Perrone G."/>
            <person name="Piumi F."/>
            <person name="Punt P.J."/>
            <person name="Ram A.F."/>
            <person name="Ramon A."/>
            <person name="Rauscher S."/>
            <person name="Record E."/>
            <person name="Riano-Pachon D.M."/>
            <person name="Robert V."/>
            <person name="Roehrig J."/>
            <person name="Ruller R."/>
            <person name="Salamov A."/>
            <person name="Salih N.S."/>
            <person name="Samson R.A."/>
            <person name="Sandor E."/>
            <person name="Sanguinetti M."/>
            <person name="Schuetze T."/>
            <person name="Sepcic K."/>
            <person name="Shelest E."/>
            <person name="Sherlock G."/>
            <person name="Sophianopoulou V."/>
            <person name="Squina F.M."/>
            <person name="Sun H."/>
            <person name="Susca A."/>
            <person name="Todd R.B."/>
            <person name="Tsang A."/>
            <person name="Unkles S.E."/>
            <person name="van de Wiele N."/>
            <person name="van Rossen-Uffink D."/>
            <person name="Oliveira J.V."/>
            <person name="Vesth T.C."/>
            <person name="Visser J."/>
            <person name="Yu J.-H."/>
            <person name="Zhou M."/>
            <person name="Andersen M.R."/>
            <person name="Archer D.B."/>
            <person name="Baker S.E."/>
            <person name="Benoit I."/>
            <person name="Brakhage A.A."/>
            <person name="Braus G.H."/>
            <person name="Fischer R."/>
            <person name="Frisvad J.C."/>
            <person name="Goldman G.H."/>
            <person name="Houbraken J."/>
            <person name="Oakley B."/>
            <person name="Pocsi I."/>
            <person name="Scazzocchio C."/>
            <person name="Seiboth B."/>
            <person name="vanKuyk P.A."/>
            <person name="Wortman J."/>
            <person name="Dyer P.S."/>
            <person name="Grigoriev I.V."/>
        </authorList>
    </citation>
    <scope>NUCLEOTIDE SEQUENCE [LARGE SCALE GENOMIC DNA]</scope>
    <source>
        <strain evidence="3">CBS 506.65</strain>
    </source>
</reference>
<dbReference type="RefSeq" id="XP_022578827.1">
    <property type="nucleotide sequence ID" value="XM_022729769.1"/>
</dbReference>
<dbReference type="STRING" id="1073090.A0A1L9SB21"/>
<feature type="domain" description="Hemerythrin-like" evidence="1">
    <location>
        <begin position="34"/>
        <end position="148"/>
    </location>
</feature>
<dbReference type="Proteomes" id="UP000184188">
    <property type="component" value="Unassembled WGS sequence"/>
</dbReference>
<dbReference type="OrthoDB" id="9983919at2759"/>
<dbReference type="AlphaFoldDB" id="A0A1L9SB21"/>